<evidence type="ECO:0000313" key="1">
    <source>
        <dbReference type="EMBL" id="KAH3782651.1"/>
    </source>
</evidence>
<name>A0A9D4EQH2_DREPO</name>
<protein>
    <submittedName>
        <fullName evidence="1">Uncharacterized protein</fullName>
    </submittedName>
</protein>
<keyword evidence="2" id="KW-1185">Reference proteome</keyword>
<dbReference type="Proteomes" id="UP000828390">
    <property type="component" value="Unassembled WGS sequence"/>
</dbReference>
<accession>A0A9D4EQH2</accession>
<dbReference type="AlphaFoldDB" id="A0A9D4EQH2"/>
<gene>
    <name evidence="1" type="ORF">DPMN_160570</name>
</gene>
<comment type="caution">
    <text evidence="1">The sequence shown here is derived from an EMBL/GenBank/DDBJ whole genome shotgun (WGS) entry which is preliminary data.</text>
</comment>
<evidence type="ECO:0000313" key="2">
    <source>
        <dbReference type="Proteomes" id="UP000828390"/>
    </source>
</evidence>
<reference evidence="1" key="1">
    <citation type="journal article" date="2019" name="bioRxiv">
        <title>The Genome of the Zebra Mussel, Dreissena polymorpha: A Resource for Invasive Species Research.</title>
        <authorList>
            <person name="McCartney M.A."/>
            <person name="Auch B."/>
            <person name="Kono T."/>
            <person name="Mallez S."/>
            <person name="Zhang Y."/>
            <person name="Obille A."/>
            <person name="Becker A."/>
            <person name="Abrahante J.E."/>
            <person name="Garbe J."/>
            <person name="Badalamenti J.P."/>
            <person name="Herman A."/>
            <person name="Mangelson H."/>
            <person name="Liachko I."/>
            <person name="Sullivan S."/>
            <person name="Sone E.D."/>
            <person name="Koren S."/>
            <person name="Silverstein K.A.T."/>
            <person name="Beckman K.B."/>
            <person name="Gohl D.M."/>
        </authorList>
    </citation>
    <scope>NUCLEOTIDE SEQUENCE</scope>
    <source>
        <strain evidence="1">Duluth1</strain>
        <tissue evidence="1">Whole animal</tissue>
    </source>
</reference>
<reference evidence="1" key="2">
    <citation type="submission" date="2020-11" db="EMBL/GenBank/DDBJ databases">
        <authorList>
            <person name="McCartney M.A."/>
            <person name="Auch B."/>
            <person name="Kono T."/>
            <person name="Mallez S."/>
            <person name="Becker A."/>
            <person name="Gohl D.M."/>
            <person name="Silverstein K.A.T."/>
            <person name="Koren S."/>
            <person name="Bechman K.B."/>
            <person name="Herman A."/>
            <person name="Abrahante J.E."/>
            <person name="Garbe J."/>
        </authorList>
    </citation>
    <scope>NUCLEOTIDE SEQUENCE</scope>
    <source>
        <strain evidence="1">Duluth1</strain>
        <tissue evidence="1">Whole animal</tissue>
    </source>
</reference>
<proteinExistence type="predicted"/>
<organism evidence="1 2">
    <name type="scientific">Dreissena polymorpha</name>
    <name type="common">Zebra mussel</name>
    <name type="synonym">Mytilus polymorpha</name>
    <dbReference type="NCBI Taxonomy" id="45954"/>
    <lineage>
        <taxon>Eukaryota</taxon>
        <taxon>Metazoa</taxon>
        <taxon>Spiralia</taxon>
        <taxon>Lophotrochozoa</taxon>
        <taxon>Mollusca</taxon>
        <taxon>Bivalvia</taxon>
        <taxon>Autobranchia</taxon>
        <taxon>Heteroconchia</taxon>
        <taxon>Euheterodonta</taxon>
        <taxon>Imparidentia</taxon>
        <taxon>Neoheterodontei</taxon>
        <taxon>Myida</taxon>
        <taxon>Dreissenoidea</taxon>
        <taxon>Dreissenidae</taxon>
        <taxon>Dreissena</taxon>
    </lineage>
</organism>
<sequence length="84" mass="9068">MEEASEVTERQRLLCLGRLVALPALIWGKPNDWGRAGTLDATSGGICMPVTTTGSGEQRLCKLGKKIAPYPWELLPSSDVSLLI</sequence>
<dbReference type="EMBL" id="JAIWYP010000008">
    <property type="protein sequence ID" value="KAH3782651.1"/>
    <property type="molecule type" value="Genomic_DNA"/>
</dbReference>